<evidence type="ECO:0000313" key="3">
    <source>
        <dbReference type="Proteomes" id="UP000518266"/>
    </source>
</evidence>
<reference evidence="2 3" key="1">
    <citation type="submission" date="2020-03" db="EMBL/GenBank/DDBJ databases">
        <title>Dissostichus mawsoni Genome sequencing and assembly.</title>
        <authorList>
            <person name="Park H."/>
        </authorList>
    </citation>
    <scope>NUCLEOTIDE SEQUENCE [LARGE SCALE GENOMIC DNA]</scope>
    <source>
        <strain evidence="2">DM0001</strain>
        <tissue evidence="2">Muscle</tissue>
    </source>
</reference>
<name>A0A7J5YZK5_DISMA</name>
<evidence type="ECO:0000313" key="2">
    <source>
        <dbReference type="EMBL" id="KAF3853498.1"/>
    </source>
</evidence>
<keyword evidence="3" id="KW-1185">Reference proteome</keyword>
<proteinExistence type="predicted"/>
<dbReference type="Proteomes" id="UP000518266">
    <property type="component" value="Unassembled WGS sequence"/>
</dbReference>
<accession>A0A7J5YZK5</accession>
<dbReference type="EMBL" id="JAAKFY010000008">
    <property type="protein sequence ID" value="KAF3853498.1"/>
    <property type="molecule type" value="Genomic_DNA"/>
</dbReference>
<evidence type="ECO:0000256" key="1">
    <source>
        <dbReference type="SAM" id="MobiDB-lite"/>
    </source>
</evidence>
<comment type="caution">
    <text evidence="2">The sequence shown here is derived from an EMBL/GenBank/DDBJ whole genome shotgun (WGS) entry which is preliminary data.</text>
</comment>
<organism evidence="2 3">
    <name type="scientific">Dissostichus mawsoni</name>
    <name type="common">Antarctic cod</name>
    <dbReference type="NCBI Taxonomy" id="36200"/>
    <lineage>
        <taxon>Eukaryota</taxon>
        <taxon>Metazoa</taxon>
        <taxon>Chordata</taxon>
        <taxon>Craniata</taxon>
        <taxon>Vertebrata</taxon>
        <taxon>Euteleostomi</taxon>
        <taxon>Actinopterygii</taxon>
        <taxon>Neopterygii</taxon>
        <taxon>Teleostei</taxon>
        <taxon>Neoteleostei</taxon>
        <taxon>Acanthomorphata</taxon>
        <taxon>Eupercaria</taxon>
        <taxon>Perciformes</taxon>
        <taxon>Notothenioidei</taxon>
        <taxon>Nototheniidae</taxon>
        <taxon>Dissostichus</taxon>
    </lineage>
</organism>
<sequence length="211" mass="21996">MIRVVPHQPSAIIIPLARAEEQPERSATARRSLASRRLGASLRPPDVKGDRSPSVSGFPPPCLTLRPCALIPPRMGFMARPLLPSPSSSVGREDTAGRAVTADVRAKHVDVPDSSDGGGQPAGQQFGGLSEVFWFGPQQGDDVLQAAGRLQAQSVHHVAQICTDICGQLFSGMGAQLGDEQDGVTVGLHGCPGDGAQPVICSVVQLGKIVT</sequence>
<dbReference type="AlphaFoldDB" id="A0A7J5YZK5"/>
<feature type="region of interest" description="Disordered" evidence="1">
    <location>
        <begin position="20"/>
        <end position="58"/>
    </location>
</feature>
<gene>
    <name evidence="2" type="ORF">F7725_014186</name>
</gene>
<protein>
    <submittedName>
        <fullName evidence="2">Uncharacterized protein</fullName>
    </submittedName>
</protein>
<feature type="compositionally biased region" description="Low complexity" evidence="1">
    <location>
        <begin position="25"/>
        <end position="43"/>
    </location>
</feature>